<evidence type="ECO:0000256" key="3">
    <source>
        <dbReference type="ARBA" id="ARBA00022485"/>
    </source>
</evidence>
<dbReference type="PANTHER" id="PTHR43498:SF1">
    <property type="entry name" value="COB--COM HETERODISULFIDE REDUCTASE IRON-SULFUR SUBUNIT A"/>
    <property type="match status" value="1"/>
</dbReference>
<keyword evidence="3" id="KW-0004">4Fe-4S</keyword>
<evidence type="ECO:0000256" key="8">
    <source>
        <dbReference type="ARBA" id="ARBA00023014"/>
    </source>
</evidence>
<accession>A0ABM7XDG6</accession>
<gene>
    <name evidence="10" type="ORF">AMPC_30390</name>
</gene>
<keyword evidence="5" id="KW-0274">FAD</keyword>
<keyword evidence="7" id="KW-0408">Iron</keyword>
<evidence type="ECO:0000259" key="9">
    <source>
        <dbReference type="PROSITE" id="PS51379"/>
    </source>
</evidence>
<organism evidence="10 11">
    <name type="scientific">Anaeromyxobacter paludicola</name>
    <dbReference type="NCBI Taxonomy" id="2918171"/>
    <lineage>
        <taxon>Bacteria</taxon>
        <taxon>Pseudomonadati</taxon>
        <taxon>Myxococcota</taxon>
        <taxon>Myxococcia</taxon>
        <taxon>Myxococcales</taxon>
        <taxon>Cystobacterineae</taxon>
        <taxon>Anaeromyxobacteraceae</taxon>
        <taxon>Anaeromyxobacter</taxon>
    </lineage>
</organism>
<feature type="domain" description="4Fe-4S ferredoxin-type" evidence="9">
    <location>
        <begin position="592"/>
        <end position="621"/>
    </location>
</feature>
<keyword evidence="8" id="KW-0411">Iron-sulfur</keyword>
<dbReference type="Gene3D" id="3.50.50.60">
    <property type="entry name" value="FAD/NAD(P)-binding domain"/>
    <property type="match status" value="1"/>
</dbReference>
<evidence type="ECO:0000256" key="6">
    <source>
        <dbReference type="ARBA" id="ARBA00023002"/>
    </source>
</evidence>
<dbReference type="EMBL" id="AP025592">
    <property type="protein sequence ID" value="BDG09926.1"/>
    <property type="molecule type" value="Genomic_DNA"/>
</dbReference>
<reference evidence="11" key="1">
    <citation type="journal article" date="2022" name="Int. J. Syst. Evol. Microbiol.">
        <title>Anaeromyxobacter oryzae sp. nov., Anaeromyxobacter diazotrophicus sp. nov. and Anaeromyxobacter paludicola sp. nov., isolated from paddy soils.</title>
        <authorList>
            <person name="Itoh H."/>
            <person name="Xu Z."/>
            <person name="Mise K."/>
            <person name="Masuda Y."/>
            <person name="Ushijima N."/>
            <person name="Hayakawa C."/>
            <person name="Shiratori Y."/>
            <person name="Senoo K."/>
        </authorList>
    </citation>
    <scope>NUCLEOTIDE SEQUENCE [LARGE SCALE GENOMIC DNA]</scope>
    <source>
        <strain evidence="11">Red630</strain>
    </source>
</reference>
<dbReference type="Pfam" id="PF12831">
    <property type="entry name" value="FAD_oxidored"/>
    <property type="match status" value="1"/>
</dbReference>
<keyword evidence="11" id="KW-1185">Reference proteome</keyword>
<dbReference type="InterPro" id="IPR039650">
    <property type="entry name" value="HdrA-like"/>
</dbReference>
<evidence type="ECO:0000313" key="10">
    <source>
        <dbReference type="EMBL" id="BDG09926.1"/>
    </source>
</evidence>
<name>A0ABM7XDG6_9BACT</name>
<keyword evidence="5" id="KW-0285">Flavoprotein</keyword>
<dbReference type="PROSITE" id="PS00198">
    <property type="entry name" value="4FE4S_FER_1"/>
    <property type="match status" value="1"/>
</dbReference>
<comment type="cofactor">
    <cofactor evidence="1">
        <name>FAD</name>
        <dbReference type="ChEBI" id="CHEBI:57692"/>
    </cofactor>
</comment>
<keyword evidence="6" id="KW-0560">Oxidoreductase</keyword>
<dbReference type="InterPro" id="IPR036188">
    <property type="entry name" value="FAD/NAD-bd_sf"/>
</dbReference>
<dbReference type="SUPFAM" id="SSF54862">
    <property type="entry name" value="4Fe-4S ferredoxins"/>
    <property type="match status" value="2"/>
</dbReference>
<feature type="domain" description="4Fe-4S ferredoxin-type" evidence="9">
    <location>
        <begin position="562"/>
        <end position="591"/>
    </location>
</feature>
<dbReference type="PRINTS" id="PR00419">
    <property type="entry name" value="ADXRDTASE"/>
</dbReference>
<evidence type="ECO:0000256" key="1">
    <source>
        <dbReference type="ARBA" id="ARBA00001974"/>
    </source>
</evidence>
<evidence type="ECO:0000256" key="7">
    <source>
        <dbReference type="ARBA" id="ARBA00023004"/>
    </source>
</evidence>
<dbReference type="InterPro" id="IPR017896">
    <property type="entry name" value="4Fe4S_Fe-S-bd"/>
</dbReference>
<evidence type="ECO:0000256" key="5">
    <source>
        <dbReference type="ARBA" id="ARBA00022827"/>
    </source>
</evidence>
<dbReference type="PANTHER" id="PTHR43498">
    <property type="entry name" value="FERREDOXIN:COB-COM HETERODISULFIDE REDUCTASE SUBUNIT A"/>
    <property type="match status" value="1"/>
</dbReference>
<protein>
    <recommendedName>
        <fullName evidence="9">4Fe-4S ferredoxin-type domain-containing protein</fullName>
    </recommendedName>
</protein>
<dbReference type="InterPro" id="IPR017900">
    <property type="entry name" value="4Fe4S_Fe_S_CS"/>
</dbReference>
<feature type="domain" description="4Fe-4S ferredoxin-type" evidence="9">
    <location>
        <begin position="240"/>
        <end position="269"/>
    </location>
</feature>
<feature type="domain" description="4Fe-4S ferredoxin-type" evidence="9">
    <location>
        <begin position="287"/>
        <end position="321"/>
    </location>
</feature>
<dbReference type="SUPFAM" id="SSF51971">
    <property type="entry name" value="Nucleotide-binding domain"/>
    <property type="match status" value="1"/>
</dbReference>
<dbReference type="RefSeq" id="WP_248342324.1">
    <property type="nucleotide sequence ID" value="NZ_AP025592.1"/>
</dbReference>
<sequence length="644" mass="65976">MSADRSAHPGPTTGLFFCRCGPNLGAVVRVGELEREPWPGAAVHRHAFLCSEEGQAFLVERVREGGLARVVVAGCSPREHQRTFERALARAGLQPHLLQMANLREQGEWRGGDPQAATAAARALVGAALARVERHRALPLRSVAASLDVLVVGAGPAGLSAALTLARAGREVTLVERSASLGGLAWELDRVHPGGACASCFLDPVVDEVLHHPRIRVRTRCELSSLHGRLGRFEARLSAQAPFVDAGRCVASGCCEAACPAEAPDPRDGGLSRRKAIALPSSGALPHTASLDPARCLRGAGEDCRACAEACPGGAIRLDAVPREDVVEVGAVVLATGLAPGAPPGSPGVISAWQLERLLHPSGPTGGALRGPGGRVPEAVLLALAEGAEEADGDLGRRVLLELAGQLRARHPELHLTVAGGCELAAGAAEPARALAREGVRFAPGALAPDGVAPGQDGLWVRLAWEDRPRRADLVVVWTPVRPAEGSAALAAALRLPLDPRGFVATAGAPFRPTATRTPGLHVAGAAAGPRTIAQAIGEGAAAAGLVLSELPPGERLEIDPLAAEVEPSRCSACGVCLPACAAGALSRGEGGRARVEPVHCTGCGSCAAACPSGAISAPHHTAEQLGAELSGLLSATNPLEERR</sequence>
<proteinExistence type="inferred from homology"/>
<dbReference type="PROSITE" id="PS51379">
    <property type="entry name" value="4FE4S_FER_2"/>
    <property type="match status" value="4"/>
</dbReference>
<evidence type="ECO:0000313" key="11">
    <source>
        <dbReference type="Proteomes" id="UP001162734"/>
    </source>
</evidence>
<keyword evidence="4" id="KW-0479">Metal-binding</keyword>
<dbReference type="Gene3D" id="3.30.70.20">
    <property type="match status" value="2"/>
</dbReference>
<dbReference type="Proteomes" id="UP001162734">
    <property type="component" value="Chromosome"/>
</dbReference>
<dbReference type="Pfam" id="PF12838">
    <property type="entry name" value="Fer4_7"/>
    <property type="match status" value="1"/>
</dbReference>
<evidence type="ECO:0000256" key="2">
    <source>
        <dbReference type="ARBA" id="ARBA00006561"/>
    </source>
</evidence>
<comment type="similarity">
    <text evidence="2">Belongs to the HdrA family.</text>
</comment>
<evidence type="ECO:0000256" key="4">
    <source>
        <dbReference type="ARBA" id="ARBA00022723"/>
    </source>
</evidence>